<keyword evidence="4" id="KW-1185">Reference proteome</keyword>
<keyword evidence="1" id="KW-1133">Transmembrane helix</keyword>
<organism evidence="3 4">
    <name type="scientific">Chlamydomonas eustigma</name>
    <dbReference type="NCBI Taxonomy" id="1157962"/>
    <lineage>
        <taxon>Eukaryota</taxon>
        <taxon>Viridiplantae</taxon>
        <taxon>Chlorophyta</taxon>
        <taxon>core chlorophytes</taxon>
        <taxon>Chlorophyceae</taxon>
        <taxon>CS clade</taxon>
        <taxon>Chlamydomonadales</taxon>
        <taxon>Chlamydomonadaceae</taxon>
        <taxon>Chlamydomonas</taxon>
    </lineage>
</organism>
<reference evidence="3 4" key="1">
    <citation type="submission" date="2017-08" db="EMBL/GenBank/DDBJ databases">
        <title>Acidophilic green algal genome provides insights into adaptation to an acidic environment.</title>
        <authorList>
            <person name="Hirooka S."/>
            <person name="Hirose Y."/>
            <person name="Kanesaki Y."/>
            <person name="Higuchi S."/>
            <person name="Fujiwara T."/>
            <person name="Onuma R."/>
            <person name="Era A."/>
            <person name="Ohbayashi R."/>
            <person name="Uzuka A."/>
            <person name="Nozaki H."/>
            <person name="Yoshikawa H."/>
            <person name="Miyagishima S.Y."/>
        </authorList>
    </citation>
    <scope>NUCLEOTIDE SEQUENCE [LARGE SCALE GENOMIC DNA]</scope>
    <source>
        <strain evidence="3 4">NIES-2499</strain>
    </source>
</reference>
<comment type="caution">
    <text evidence="3">The sequence shown here is derived from an EMBL/GenBank/DDBJ whole genome shotgun (WGS) entry which is preliminary data.</text>
</comment>
<dbReference type="Proteomes" id="UP000232323">
    <property type="component" value="Unassembled WGS sequence"/>
</dbReference>
<feature type="transmembrane region" description="Helical" evidence="1">
    <location>
        <begin position="124"/>
        <end position="145"/>
    </location>
</feature>
<proteinExistence type="predicted"/>
<name>A0A250WUA7_9CHLO</name>
<sequence length="146" mass="15567">MSWSRQLMWPCHASYSSAFFIAFVLIVCQLGVAQDGCAGCGTLNTLSCVTTSTTYNLACCKNAAIQFNGLNVSTLVASTCISLQSKPNVSCSDSGPVTISCTDSRPFSYNHASEWTQPDKYRGILLALITSVLSGKLSLLASFLLC</sequence>
<keyword evidence="1" id="KW-0472">Membrane</keyword>
<evidence type="ECO:0000313" key="3">
    <source>
        <dbReference type="EMBL" id="GAX74407.1"/>
    </source>
</evidence>
<feature type="signal peptide" evidence="2">
    <location>
        <begin position="1"/>
        <end position="33"/>
    </location>
</feature>
<feature type="chain" id="PRO_5012625875" description="Pherophorin domain-containing protein" evidence="2">
    <location>
        <begin position="34"/>
        <end position="146"/>
    </location>
</feature>
<dbReference type="EMBL" id="BEGY01000007">
    <property type="protein sequence ID" value="GAX74407.1"/>
    <property type="molecule type" value="Genomic_DNA"/>
</dbReference>
<dbReference type="AlphaFoldDB" id="A0A250WUA7"/>
<evidence type="ECO:0000256" key="1">
    <source>
        <dbReference type="SAM" id="Phobius"/>
    </source>
</evidence>
<keyword evidence="1" id="KW-0812">Transmembrane</keyword>
<accession>A0A250WUA7</accession>
<evidence type="ECO:0008006" key="5">
    <source>
        <dbReference type="Google" id="ProtNLM"/>
    </source>
</evidence>
<keyword evidence="2" id="KW-0732">Signal</keyword>
<gene>
    <name evidence="3" type="ORF">CEUSTIGMA_g1855.t1</name>
</gene>
<protein>
    <recommendedName>
        <fullName evidence="5">Pherophorin domain-containing protein</fullName>
    </recommendedName>
</protein>
<evidence type="ECO:0000313" key="4">
    <source>
        <dbReference type="Proteomes" id="UP000232323"/>
    </source>
</evidence>
<evidence type="ECO:0000256" key="2">
    <source>
        <dbReference type="SAM" id="SignalP"/>
    </source>
</evidence>